<feature type="domain" description="Peptidase M24" evidence="2">
    <location>
        <begin position="40"/>
        <end position="143"/>
    </location>
</feature>
<evidence type="ECO:0000313" key="4">
    <source>
        <dbReference type="Proteomes" id="UP000268162"/>
    </source>
</evidence>
<dbReference type="InterPro" id="IPR047113">
    <property type="entry name" value="PA2G4/ARX1"/>
</dbReference>
<sequence length="378" mass="42161">VLRQVIERTVPGTKISTLCIFGDQLIEDICRRVSPGVKADKGIAFPTSVAINHRIQNVAASADMDMMIQVNDVVKIELAVHINGYVASQAHTVVMSANPNEPVSDRRADVICAAKITHEATLRKMRAGVKAEEITNITREVAEFFQCSPVESTYSQAINRYVFSGQKSIPNRYDVAEGKADLEFEIGDVFVLNTCLSTGTGKARDSGMKPTVCQRDVNRTYYFKMKSAADLFETISKNHPVFPFAVRNISDLRQKLGLTECLGHGVINSLPMLVERKERETVAQFQTTVLITHEGPMCLTPPQTMSYVHSNHNIPADSHILALINQNMGKIELPRLSDIHIKVSLATLLTKLQLYRLLYIMPHAHRPYLHTNGNIFFT</sequence>
<dbReference type="InterPro" id="IPR036388">
    <property type="entry name" value="WH-like_DNA-bd_sf"/>
</dbReference>
<dbReference type="Pfam" id="PF00557">
    <property type="entry name" value="Peptidase_M24"/>
    <property type="match status" value="1"/>
</dbReference>
<reference evidence="4" key="1">
    <citation type="journal article" date="2018" name="Nat. Microbiol.">
        <title>Leveraging single-cell genomics to expand the fungal tree of life.</title>
        <authorList>
            <person name="Ahrendt S.R."/>
            <person name="Quandt C.A."/>
            <person name="Ciobanu D."/>
            <person name="Clum A."/>
            <person name="Salamov A."/>
            <person name="Andreopoulos B."/>
            <person name="Cheng J.F."/>
            <person name="Woyke T."/>
            <person name="Pelin A."/>
            <person name="Henrissat B."/>
            <person name="Reynolds N.K."/>
            <person name="Benny G.L."/>
            <person name="Smith M.E."/>
            <person name="James T.Y."/>
            <person name="Grigoriev I.V."/>
        </authorList>
    </citation>
    <scope>NUCLEOTIDE SEQUENCE [LARGE SCALE GENOMIC DNA]</scope>
    <source>
        <strain evidence="4">RSA 468</strain>
    </source>
</reference>
<accession>A0A4P9ZQI2</accession>
<dbReference type="Gene3D" id="1.10.10.10">
    <property type="entry name" value="Winged helix-like DNA-binding domain superfamily/Winged helix DNA-binding domain"/>
    <property type="match status" value="1"/>
</dbReference>
<organism evidence="3 4">
    <name type="scientific">Dimargaris cristalligena</name>
    <dbReference type="NCBI Taxonomy" id="215637"/>
    <lineage>
        <taxon>Eukaryota</taxon>
        <taxon>Fungi</taxon>
        <taxon>Fungi incertae sedis</taxon>
        <taxon>Zoopagomycota</taxon>
        <taxon>Kickxellomycotina</taxon>
        <taxon>Dimargaritomycetes</taxon>
        <taxon>Dimargaritales</taxon>
        <taxon>Dimargaritaceae</taxon>
        <taxon>Dimargaris</taxon>
    </lineage>
</organism>
<dbReference type="STRING" id="215637.A0A4P9ZQI2"/>
<dbReference type="Gene3D" id="3.90.230.10">
    <property type="entry name" value="Creatinase/methionine aminopeptidase superfamily"/>
    <property type="match status" value="1"/>
</dbReference>
<dbReference type="PANTHER" id="PTHR10804">
    <property type="entry name" value="PROTEASE FAMILY M24 METHIONYL AMINOPEPTIDASE, AMINOPEPTIDASE P"/>
    <property type="match status" value="1"/>
</dbReference>
<dbReference type="AlphaFoldDB" id="A0A4P9ZQI2"/>
<dbReference type="Proteomes" id="UP000268162">
    <property type="component" value="Unassembled WGS sequence"/>
</dbReference>
<dbReference type="InterPro" id="IPR036005">
    <property type="entry name" value="Creatinase/aminopeptidase-like"/>
</dbReference>
<gene>
    <name evidence="3" type="ORF">BJ085DRAFT_15407</name>
</gene>
<dbReference type="EMBL" id="ML002795">
    <property type="protein sequence ID" value="RKP35756.1"/>
    <property type="molecule type" value="Genomic_DNA"/>
</dbReference>
<dbReference type="InterPro" id="IPR000994">
    <property type="entry name" value="Pept_M24"/>
</dbReference>
<dbReference type="InterPro" id="IPR036390">
    <property type="entry name" value="WH_DNA-bd_sf"/>
</dbReference>
<keyword evidence="4" id="KW-1185">Reference proteome</keyword>
<comment type="similarity">
    <text evidence="1">Belongs to the peptidase M24 family.</text>
</comment>
<dbReference type="SUPFAM" id="SSF46785">
    <property type="entry name" value="Winged helix' DNA-binding domain"/>
    <property type="match status" value="1"/>
</dbReference>
<evidence type="ECO:0000256" key="1">
    <source>
        <dbReference type="ARBA" id="ARBA00007319"/>
    </source>
</evidence>
<dbReference type="SUPFAM" id="SSF55920">
    <property type="entry name" value="Creatinase/aminopeptidase"/>
    <property type="match status" value="1"/>
</dbReference>
<feature type="non-terminal residue" evidence="3">
    <location>
        <position position="1"/>
    </location>
</feature>
<evidence type="ECO:0000313" key="3">
    <source>
        <dbReference type="EMBL" id="RKP35756.1"/>
    </source>
</evidence>
<name>A0A4P9ZQI2_9FUNG</name>
<proteinExistence type="inferred from homology"/>
<evidence type="ECO:0000259" key="2">
    <source>
        <dbReference type="Pfam" id="PF00557"/>
    </source>
</evidence>
<dbReference type="PANTHER" id="PTHR10804:SF11">
    <property type="entry name" value="PROLIFERATION-ASSOCIATED PROTEIN 2G4"/>
    <property type="match status" value="1"/>
</dbReference>
<protein>
    <submittedName>
        <fullName evidence="3">Peptidase M24, structural domain-containing protein</fullName>
    </submittedName>
</protein>